<name>A8N8B6_COPC7</name>
<evidence type="ECO:0008006" key="3">
    <source>
        <dbReference type="Google" id="ProtNLM"/>
    </source>
</evidence>
<dbReference type="HOGENOM" id="CLU_630064_0_0_1"/>
<dbReference type="AlphaFoldDB" id="A8N8B6"/>
<protein>
    <recommendedName>
        <fullName evidence="3">F-box domain-containing protein</fullName>
    </recommendedName>
</protein>
<dbReference type="Proteomes" id="UP000001861">
    <property type="component" value="Unassembled WGS sequence"/>
</dbReference>
<evidence type="ECO:0000313" key="1">
    <source>
        <dbReference type="EMBL" id="EAU90694.2"/>
    </source>
</evidence>
<dbReference type="InParanoid" id="A8N8B6"/>
<accession>A8N8B6</accession>
<comment type="caution">
    <text evidence="1">The sequence shown here is derived from an EMBL/GenBank/DDBJ whole genome shotgun (WGS) entry which is preliminary data.</text>
</comment>
<proteinExistence type="predicted"/>
<sequence>MELPLEIIESIVEVFTKDSKENKQALINCSLVSPEFRSCSQRVLFRTIRLERTANSGDPGQDVRAILNVLKASPDRLWRERDLDKCPLNDLARLEFPNLTDLTLGEAWYWASWIAFPDAARRWIEDLCNGRTRTRLQSLTILGMRGTPPSLLLTGPSLQRLWFDEVVHTFHSVDLHTFKAAATARGAETRTTLPFCQPRVLELGWETERCLDDLFALDTRILSRVEEMCVSMANPLSGVQNINSALGLCGESLQKLRITFLHDHALNLHPLKNLTSIVLVGVRGPTYFPSFLPALKSLNTLDDGTPLQSLELEMSNMHNVDSWDDPASLAVRPLDPGVWDTREAIDECLATIIRRFPTTFTRVHLNSKIHVKAPCEKPASRQGLARETGEFEMWKERAEVLMVTPEELFPVASSKENVLFDFSFPWGGIFWRWEW</sequence>
<dbReference type="VEuPathDB" id="FungiDB:CC1G_03963"/>
<gene>
    <name evidence="1" type="ORF">CC1G_03963</name>
</gene>
<organism evidence="1 2">
    <name type="scientific">Coprinopsis cinerea (strain Okayama-7 / 130 / ATCC MYA-4618 / FGSC 9003)</name>
    <name type="common">Inky cap fungus</name>
    <name type="synonym">Hormographiella aspergillata</name>
    <dbReference type="NCBI Taxonomy" id="240176"/>
    <lineage>
        <taxon>Eukaryota</taxon>
        <taxon>Fungi</taxon>
        <taxon>Dikarya</taxon>
        <taxon>Basidiomycota</taxon>
        <taxon>Agaricomycotina</taxon>
        <taxon>Agaricomycetes</taxon>
        <taxon>Agaricomycetidae</taxon>
        <taxon>Agaricales</taxon>
        <taxon>Agaricineae</taxon>
        <taxon>Psathyrellaceae</taxon>
        <taxon>Coprinopsis</taxon>
    </lineage>
</organism>
<dbReference type="KEGG" id="cci:CC1G_03963"/>
<dbReference type="EMBL" id="AACS02000007">
    <property type="protein sequence ID" value="EAU90694.2"/>
    <property type="molecule type" value="Genomic_DNA"/>
</dbReference>
<dbReference type="GeneID" id="6007530"/>
<dbReference type="RefSeq" id="XP_001831072.2">
    <property type="nucleotide sequence ID" value="XM_001831020.2"/>
</dbReference>
<keyword evidence="2" id="KW-1185">Reference proteome</keyword>
<evidence type="ECO:0000313" key="2">
    <source>
        <dbReference type="Proteomes" id="UP000001861"/>
    </source>
</evidence>
<reference evidence="1 2" key="1">
    <citation type="journal article" date="2010" name="Proc. Natl. Acad. Sci. U.S.A.">
        <title>Insights into evolution of multicellular fungi from the assembled chromosomes of the mushroom Coprinopsis cinerea (Coprinus cinereus).</title>
        <authorList>
            <person name="Stajich J.E."/>
            <person name="Wilke S.K."/>
            <person name="Ahren D."/>
            <person name="Au C.H."/>
            <person name="Birren B.W."/>
            <person name="Borodovsky M."/>
            <person name="Burns C."/>
            <person name="Canback B."/>
            <person name="Casselton L.A."/>
            <person name="Cheng C.K."/>
            <person name="Deng J."/>
            <person name="Dietrich F.S."/>
            <person name="Fargo D.C."/>
            <person name="Farman M.L."/>
            <person name="Gathman A.C."/>
            <person name="Goldberg J."/>
            <person name="Guigo R."/>
            <person name="Hoegger P.J."/>
            <person name="Hooker J.B."/>
            <person name="Huggins A."/>
            <person name="James T.Y."/>
            <person name="Kamada T."/>
            <person name="Kilaru S."/>
            <person name="Kodira C."/>
            <person name="Kues U."/>
            <person name="Kupfer D."/>
            <person name="Kwan H.S."/>
            <person name="Lomsadze A."/>
            <person name="Li W."/>
            <person name="Lilly W.W."/>
            <person name="Ma L.J."/>
            <person name="Mackey A.J."/>
            <person name="Manning G."/>
            <person name="Martin F."/>
            <person name="Muraguchi H."/>
            <person name="Natvig D.O."/>
            <person name="Palmerini H."/>
            <person name="Ramesh M.A."/>
            <person name="Rehmeyer C.J."/>
            <person name="Roe B.A."/>
            <person name="Shenoy N."/>
            <person name="Stanke M."/>
            <person name="Ter-Hovhannisyan V."/>
            <person name="Tunlid A."/>
            <person name="Velagapudi R."/>
            <person name="Vision T.J."/>
            <person name="Zeng Q."/>
            <person name="Zolan M.E."/>
            <person name="Pukkila P.J."/>
        </authorList>
    </citation>
    <scope>NUCLEOTIDE SEQUENCE [LARGE SCALE GENOMIC DNA]</scope>
    <source>
        <strain evidence="2">Okayama-7 / 130 / ATCC MYA-4618 / FGSC 9003</strain>
    </source>
</reference>